<keyword evidence="2" id="KW-0472">Membrane</keyword>
<proteinExistence type="predicted"/>
<organism evidence="3 4">
    <name type="scientific">Prescottella agglutinans</name>
    <dbReference type="NCBI Taxonomy" id="1644129"/>
    <lineage>
        <taxon>Bacteria</taxon>
        <taxon>Bacillati</taxon>
        <taxon>Actinomycetota</taxon>
        <taxon>Actinomycetes</taxon>
        <taxon>Mycobacteriales</taxon>
        <taxon>Nocardiaceae</taxon>
        <taxon>Prescottella</taxon>
    </lineage>
</organism>
<accession>A0A3S3AKV0</accession>
<evidence type="ECO:0000256" key="1">
    <source>
        <dbReference type="SAM" id="MobiDB-lite"/>
    </source>
</evidence>
<feature type="compositionally biased region" description="Low complexity" evidence="1">
    <location>
        <begin position="433"/>
        <end position="442"/>
    </location>
</feature>
<feature type="transmembrane region" description="Helical" evidence="2">
    <location>
        <begin position="115"/>
        <end position="138"/>
    </location>
</feature>
<dbReference type="InterPro" id="IPR045931">
    <property type="entry name" value="DUF6350"/>
</dbReference>
<feature type="transmembrane region" description="Helical" evidence="2">
    <location>
        <begin position="361"/>
        <end position="383"/>
    </location>
</feature>
<feature type="transmembrane region" description="Helical" evidence="2">
    <location>
        <begin position="230"/>
        <end position="246"/>
    </location>
</feature>
<dbReference type="EMBL" id="RKLP01000002">
    <property type="protein sequence ID" value="RVW10705.1"/>
    <property type="molecule type" value="Genomic_DNA"/>
</dbReference>
<feature type="compositionally biased region" description="Acidic residues" evidence="1">
    <location>
        <begin position="477"/>
        <end position="494"/>
    </location>
</feature>
<gene>
    <name evidence="3" type="ORF">EGT67_06040</name>
</gene>
<feature type="transmembrane region" description="Helical" evidence="2">
    <location>
        <begin position="253"/>
        <end position="275"/>
    </location>
</feature>
<name>A0A3S3AKV0_9NOCA</name>
<evidence type="ECO:0000313" key="3">
    <source>
        <dbReference type="EMBL" id="RVW10705.1"/>
    </source>
</evidence>
<feature type="region of interest" description="Disordered" evidence="1">
    <location>
        <begin position="1"/>
        <end position="20"/>
    </location>
</feature>
<feature type="compositionally biased region" description="Basic and acidic residues" evidence="1">
    <location>
        <begin position="414"/>
        <end position="423"/>
    </location>
</feature>
<evidence type="ECO:0000313" key="4">
    <source>
        <dbReference type="Proteomes" id="UP000286208"/>
    </source>
</evidence>
<feature type="region of interest" description="Disordered" evidence="1">
    <location>
        <begin position="390"/>
        <end position="521"/>
    </location>
</feature>
<keyword evidence="2" id="KW-1133">Transmembrane helix</keyword>
<feature type="transmembrane region" description="Helical" evidence="2">
    <location>
        <begin position="324"/>
        <end position="346"/>
    </location>
</feature>
<comment type="caution">
    <text evidence="3">The sequence shown here is derived from an EMBL/GenBank/DDBJ whole genome shotgun (WGS) entry which is preliminary data.</text>
</comment>
<dbReference type="Proteomes" id="UP000286208">
    <property type="component" value="Unassembled WGS sequence"/>
</dbReference>
<feature type="transmembrane region" description="Helical" evidence="2">
    <location>
        <begin position="81"/>
        <end position="103"/>
    </location>
</feature>
<protein>
    <submittedName>
        <fullName evidence="3">Uncharacterized protein</fullName>
    </submittedName>
</protein>
<feature type="transmembrane region" description="Helical" evidence="2">
    <location>
        <begin position="295"/>
        <end position="312"/>
    </location>
</feature>
<keyword evidence="4" id="KW-1185">Reference proteome</keyword>
<feature type="transmembrane region" description="Helical" evidence="2">
    <location>
        <begin position="195"/>
        <end position="218"/>
    </location>
</feature>
<feature type="compositionally biased region" description="Basic and acidic residues" evidence="1">
    <location>
        <begin position="9"/>
        <end position="20"/>
    </location>
</feature>
<feature type="transmembrane region" description="Helical" evidence="2">
    <location>
        <begin position="26"/>
        <end position="50"/>
    </location>
</feature>
<evidence type="ECO:0000256" key="2">
    <source>
        <dbReference type="SAM" id="Phobius"/>
    </source>
</evidence>
<dbReference type="RefSeq" id="WP_127915145.1">
    <property type="nucleotide sequence ID" value="NZ_RKLP01000002.1"/>
</dbReference>
<reference evidence="3 4" key="1">
    <citation type="submission" date="2018-11" db="EMBL/GenBank/DDBJ databases">
        <title>Rhodococcus spongicola sp. nov. and Rhodococcus xishaensis sp. nov. from marine sponges.</title>
        <authorList>
            <person name="Li L."/>
            <person name="Lin H.W."/>
        </authorList>
    </citation>
    <scope>NUCLEOTIDE SEQUENCE [LARGE SCALE GENOMIC DNA]</scope>
    <source>
        <strain evidence="3 4">CCTCC AB2014297</strain>
    </source>
</reference>
<dbReference type="AlphaFoldDB" id="A0A3S3AKV0"/>
<keyword evidence="2" id="KW-0812">Transmembrane</keyword>
<feature type="compositionally biased region" description="Acidic residues" evidence="1">
    <location>
        <begin position="390"/>
        <end position="404"/>
    </location>
</feature>
<feature type="transmembrane region" description="Helical" evidence="2">
    <location>
        <begin position="150"/>
        <end position="174"/>
    </location>
</feature>
<sequence>MTSLLARGTRRDTPGRSDHTPEQLRALVGVALRPTGVAIVLISAAVLVTLVSSNSDLTGAVGAIAACWLALHQVSLTVTDAPLAILPLLPTALLVWAVARGCARAVTPRSSLADAARVVAAAVAGPLAATLIAAAVITDATVVIPLAAPNVLEALACVVGIHLVAACAGVAVVIGRAENARLGAPDWLPDTARPATRAAGLLFAAGTAVTVASLVWSWSEVGDLLDDDSGFVGVLGLTVLSVLYLPNVAVGAVAVLVGGTAHAGGTALSVFEIVGGPVPPVPVLGGVPTALVGNAWPLLLVVPVTVGALLGRDCGRLRLPLAETAYTVLCAAAGVGVLAAVVGALAGGDIGSYGFVGVEPLAFGLVTFGWLAVPGVLVGVLLARRGGAASDDDQAGSADAEDASPEAAAGEPTYEVKRLERPAMRYRSPAVPELEQAAGETTETTETETVVEAEIVSEPADSSVVDEPSGGAAGSDEAIEAVVEEVVQADEVVDEGSRKNRPEGAAAAEGDLPDGPVTPSD</sequence>
<dbReference type="Pfam" id="PF19877">
    <property type="entry name" value="DUF6350"/>
    <property type="match status" value="1"/>
</dbReference>
<dbReference type="OrthoDB" id="4775522at2"/>